<dbReference type="Pfam" id="PF14742">
    <property type="entry name" value="GDE_N_bis"/>
    <property type="match status" value="1"/>
</dbReference>
<evidence type="ECO:0000313" key="2">
    <source>
        <dbReference type="EMBL" id="ALV39853.1"/>
    </source>
</evidence>
<protein>
    <recommendedName>
        <fullName evidence="1">Putative glycogen debranching enzyme N-terminal domain-containing protein</fullName>
    </recommendedName>
</protein>
<dbReference type="AlphaFoldDB" id="A0A0U3Q6D6"/>
<gene>
    <name evidence="2" type="ORF">AU252_00640</name>
</gene>
<evidence type="ECO:0000313" key="3">
    <source>
        <dbReference type="Proteomes" id="UP000065151"/>
    </source>
</evidence>
<name>A0A0U3Q6D6_9MICC</name>
<dbReference type="EMBL" id="CP013747">
    <property type="protein sequence ID" value="ALV39853.1"/>
    <property type="molecule type" value="Genomic_DNA"/>
</dbReference>
<sequence length="100" mass="11005">MAGWMLTLPPGRWGPEPALVEGSSFCISSANGNIQPEHPHGVFFEDTRMVWHMHTTGEVYKDPGADCFTRQAPAKTKARAIGHLESLGYRVTLEPLQQTG</sequence>
<evidence type="ECO:0000259" key="1">
    <source>
        <dbReference type="Pfam" id="PF14742"/>
    </source>
</evidence>
<reference evidence="2 3" key="1">
    <citation type="submission" date="2015-12" db="EMBL/GenBank/DDBJ databases">
        <authorList>
            <person name="Shamseldin A."/>
            <person name="Moawad H."/>
            <person name="Abd El-Rahim W.M."/>
            <person name="Sadowsky M.J."/>
        </authorList>
    </citation>
    <scope>NUCLEOTIDE SEQUENCE [LARGE SCALE GENOMIC DNA]</scope>
    <source>
        <strain evidence="2 3">Ar51</strain>
    </source>
</reference>
<feature type="domain" description="Putative glycogen debranching enzyme N-terminal" evidence="1">
    <location>
        <begin position="19"/>
        <end position="53"/>
    </location>
</feature>
<dbReference type="KEGG" id="psul:AU252_00640"/>
<accession>A0A0U3Q6D6</accession>
<dbReference type="InterPro" id="IPR032856">
    <property type="entry name" value="GDE_N_bis"/>
</dbReference>
<dbReference type="Proteomes" id="UP000065151">
    <property type="component" value="Chromosome"/>
</dbReference>
<organism evidence="2">
    <name type="scientific">Pseudarthrobacter sulfonivorans</name>
    <dbReference type="NCBI Taxonomy" id="121292"/>
    <lineage>
        <taxon>Bacteria</taxon>
        <taxon>Bacillati</taxon>
        <taxon>Actinomycetota</taxon>
        <taxon>Actinomycetes</taxon>
        <taxon>Micrococcales</taxon>
        <taxon>Micrococcaceae</taxon>
        <taxon>Pseudarthrobacter</taxon>
    </lineage>
</organism>
<proteinExistence type="predicted"/>